<evidence type="ECO:0000256" key="3">
    <source>
        <dbReference type="ARBA" id="ARBA00022471"/>
    </source>
</evidence>
<dbReference type="InterPro" id="IPR010264">
    <property type="entry name" value="Self-incomp_S1"/>
</dbReference>
<reference evidence="6 7" key="1">
    <citation type="submission" date="2024-09" db="EMBL/GenBank/DDBJ databases">
        <title>Chromosome-scale assembly of Riccia sorocarpa.</title>
        <authorList>
            <person name="Paukszto L."/>
        </authorList>
    </citation>
    <scope>NUCLEOTIDE SEQUENCE [LARGE SCALE GENOMIC DNA]</scope>
    <source>
        <strain evidence="6">LP-2024</strain>
        <tissue evidence="6">Aerial parts of the thallus</tissue>
    </source>
</reference>
<evidence type="ECO:0000256" key="1">
    <source>
        <dbReference type="ARBA" id="ARBA00004613"/>
    </source>
</evidence>
<dbReference type="GO" id="GO:0060320">
    <property type="term" value="P:rejection of self pollen"/>
    <property type="evidence" value="ECO:0007669"/>
    <property type="project" value="UniProtKB-KW"/>
</dbReference>
<evidence type="ECO:0000313" key="6">
    <source>
        <dbReference type="EMBL" id="KAL3677701.1"/>
    </source>
</evidence>
<evidence type="ECO:0000256" key="2">
    <source>
        <dbReference type="ARBA" id="ARBA00005581"/>
    </source>
</evidence>
<sequence>MSRSSITLTTQESAHGALQDDIKPDQRLKADRRQCIGICGVMTISGAMGARRLMMTVFLLLGVPWVHGIYPLPTNYGRFEIKDAMSSQTADRLRVHCQRPSLDLQELVMYPGDIYIHDFYADDRVIKGWTCQFYWYDGDSEDIHLTQHFQVWNKNGTSVYLDGCDYCRWKVKEDGFYTCSHGIRTKHPRIVGYSCLNGANRPRQSSTARCTLERREHLVQALSNCIKKNTLRR</sequence>
<comment type="subcellular location">
    <subcellularLocation>
        <location evidence="1">Secreted</location>
    </subcellularLocation>
</comment>
<comment type="similarity">
    <text evidence="2">Belongs to the plant self-incompatibility (S1) protein family.</text>
</comment>
<dbReference type="Pfam" id="PF05938">
    <property type="entry name" value="Self-incomp_S1"/>
    <property type="match status" value="1"/>
</dbReference>
<organism evidence="6 7">
    <name type="scientific">Riccia sorocarpa</name>
    <dbReference type="NCBI Taxonomy" id="122646"/>
    <lineage>
        <taxon>Eukaryota</taxon>
        <taxon>Viridiplantae</taxon>
        <taxon>Streptophyta</taxon>
        <taxon>Embryophyta</taxon>
        <taxon>Marchantiophyta</taxon>
        <taxon>Marchantiopsida</taxon>
        <taxon>Marchantiidae</taxon>
        <taxon>Marchantiales</taxon>
        <taxon>Ricciaceae</taxon>
        <taxon>Riccia</taxon>
    </lineage>
</organism>
<proteinExistence type="inferred from homology"/>
<gene>
    <name evidence="6" type="ORF">R1sor_020657</name>
</gene>
<protein>
    <recommendedName>
        <fullName evidence="8">S-protein homolog</fullName>
    </recommendedName>
</protein>
<comment type="caution">
    <text evidence="6">The sequence shown here is derived from an EMBL/GenBank/DDBJ whole genome shotgun (WGS) entry which is preliminary data.</text>
</comment>
<keyword evidence="4" id="KW-0964">Secreted</keyword>
<evidence type="ECO:0008006" key="8">
    <source>
        <dbReference type="Google" id="ProtNLM"/>
    </source>
</evidence>
<evidence type="ECO:0000256" key="4">
    <source>
        <dbReference type="ARBA" id="ARBA00022525"/>
    </source>
</evidence>
<accession>A0ABD3GGH2</accession>
<keyword evidence="7" id="KW-1185">Reference proteome</keyword>
<evidence type="ECO:0000313" key="7">
    <source>
        <dbReference type="Proteomes" id="UP001633002"/>
    </source>
</evidence>
<keyword evidence="3" id="KW-0713">Self-incompatibility</keyword>
<keyword evidence="5" id="KW-0732">Signal</keyword>
<evidence type="ECO:0000256" key="5">
    <source>
        <dbReference type="ARBA" id="ARBA00022729"/>
    </source>
</evidence>
<dbReference type="GO" id="GO:0005576">
    <property type="term" value="C:extracellular region"/>
    <property type="evidence" value="ECO:0007669"/>
    <property type="project" value="UniProtKB-SubCell"/>
</dbReference>
<name>A0ABD3GGH2_9MARC</name>
<dbReference type="EMBL" id="JBJQOH010000007">
    <property type="protein sequence ID" value="KAL3677701.1"/>
    <property type="molecule type" value="Genomic_DNA"/>
</dbReference>
<dbReference type="Proteomes" id="UP001633002">
    <property type="component" value="Unassembled WGS sequence"/>
</dbReference>
<dbReference type="AlphaFoldDB" id="A0ABD3GGH2"/>